<gene>
    <name evidence="3" type="ORF">LCY76_20840</name>
</gene>
<feature type="domain" description="Glycosyltransferase subfamily 4-like N-terminal" evidence="2">
    <location>
        <begin position="16"/>
        <end position="185"/>
    </location>
</feature>
<dbReference type="GO" id="GO:0016757">
    <property type="term" value="F:glycosyltransferase activity"/>
    <property type="evidence" value="ECO:0007669"/>
    <property type="project" value="UniProtKB-KW"/>
</dbReference>
<dbReference type="PANTHER" id="PTHR12526">
    <property type="entry name" value="GLYCOSYLTRANSFERASE"/>
    <property type="match status" value="1"/>
</dbReference>
<organism evidence="3 4">
    <name type="scientific">Fictibacillus marinisediminis</name>
    <dbReference type="NCBI Taxonomy" id="2878389"/>
    <lineage>
        <taxon>Bacteria</taxon>
        <taxon>Bacillati</taxon>
        <taxon>Bacillota</taxon>
        <taxon>Bacilli</taxon>
        <taxon>Bacillales</taxon>
        <taxon>Fictibacillaceae</taxon>
        <taxon>Fictibacillus</taxon>
    </lineage>
</organism>
<dbReference type="EC" id="2.4.-.-" evidence="3"/>
<sequence>MKILMVVTVFYPSTIYGGPTTVALNQALELVNKGYEVTVITSDINAFDKQKKNLVNTRVLDNIKVLYFPSKYILPKFSLIYSYNMVKWLKNNAKNYDIAHIHFGREIFPYLAAKTCMDLGVPYVLQTHGMLNKKNGIRTLLDTTLIKKIIKNAKTVLALQEIEEQLIIGMVPSSNVKLLPNGIKINDNKKWDSEKLNKKKILFLARLHPRKRVLDFIEMAKITNRFDSSIQYRIVGPDGGELLIAKNKVSEYNLDNVIEFVGNIKQEKVIDEFVNASLYVLPSIDEPFAMSVLEALSLGVPTIGTDGLHNKKLLSNYNAIEIVERKPEDLATSVLNILNNVDKAENLSLNGRNLIHKELNIEKVIQKLESIYSE</sequence>
<dbReference type="InterPro" id="IPR028098">
    <property type="entry name" value="Glyco_trans_4-like_N"/>
</dbReference>
<dbReference type="RefSeq" id="WP_248254241.1">
    <property type="nucleotide sequence ID" value="NZ_JAIWJX010000002.1"/>
</dbReference>
<name>A0A9X1XDU3_9BACL</name>
<comment type="caution">
    <text evidence="3">The sequence shown here is derived from an EMBL/GenBank/DDBJ whole genome shotgun (WGS) entry which is preliminary data.</text>
</comment>
<evidence type="ECO:0000313" key="3">
    <source>
        <dbReference type="EMBL" id="MCK6259022.1"/>
    </source>
</evidence>
<keyword evidence="3" id="KW-0808">Transferase</keyword>
<proteinExistence type="predicted"/>
<evidence type="ECO:0000259" key="2">
    <source>
        <dbReference type="Pfam" id="PF13439"/>
    </source>
</evidence>
<feature type="domain" description="Glycosyl transferase family 1" evidence="1">
    <location>
        <begin position="190"/>
        <end position="353"/>
    </location>
</feature>
<dbReference type="PANTHER" id="PTHR12526:SF637">
    <property type="entry name" value="GLYCOSYLTRANSFERASE EPSF-RELATED"/>
    <property type="match status" value="1"/>
</dbReference>
<reference evidence="3" key="1">
    <citation type="submission" date="2021-09" db="EMBL/GenBank/DDBJ databases">
        <title>Genome analysis of Fictibacillus sp. KIGAM418 isolated from marine sediment.</title>
        <authorList>
            <person name="Seo M.-J."/>
            <person name="Cho E.-S."/>
            <person name="Hwang C.Y."/>
        </authorList>
    </citation>
    <scope>NUCLEOTIDE SEQUENCE</scope>
    <source>
        <strain evidence="3">KIGAM418</strain>
    </source>
</reference>
<dbReference type="SUPFAM" id="SSF53756">
    <property type="entry name" value="UDP-Glycosyltransferase/glycogen phosphorylase"/>
    <property type="match status" value="1"/>
</dbReference>
<evidence type="ECO:0000259" key="1">
    <source>
        <dbReference type="Pfam" id="PF00534"/>
    </source>
</evidence>
<dbReference type="Pfam" id="PF13439">
    <property type="entry name" value="Glyco_transf_4"/>
    <property type="match status" value="1"/>
</dbReference>
<keyword evidence="4" id="KW-1185">Reference proteome</keyword>
<evidence type="ECO:0000313" key="4">
    <source>
        <dbReference type="Proteomes" id="UP001139011"/>
    </source>
</evidence>
<dbReference type="EMBL" id="JAIWJX010000002">
    <property type="protein sequence ID" value="MCK6259022.1"/>
    <property type="molecule type" value="Genomic_DNA"/>
</dbReference>
<accession>A0A9X1XDU3</accession>
<dbReference type="AlphaFoldDB" id="A0A9X1XDU3"/>
<dbReference type="Proteomes" id="UP001139011">
    <property type="component" value="Unassembled WGS sequence"/>
</dbReference>
<dbReference type="InterPro" id="IPR001296">
    <property type="entry name" value="Glyco_trans_1"/>
</dbReference>
<keyword evidence="3" id="KW-0328">Glycosyltransferase</keyword>
<dbReference type="Pfam" id="PF00534">
    <property type="entry name" value="Glycos_transf_1"/>
    <property type="match status" value="1"/>
</dbReference>
<dbReference type="Gene3D" id="3.40.50.2000">
    <property type="entry name" value="Glycogen Phosphorylase B"/>
    <property type="match status" value="2"/>
</dbReference>
<protein>
    <submittedName>
        <fullName evidence="3">Glycosyltransferase</fullName>
        <ecNumber evidence="3">2.4.-.-</ecNumber>
    </submittedName>
</protein>